<proteinExistence type="predicted"/>
<comment type="caution">
    <text evidence="1">The sequence shown here is derived from an EMBL/GenBank/DDBJ whole genome shotgun (WGS) entry which is preliminary data.</text>
</comment>
<accession>A0A821DGE1</accession>
<protein>
    <submittedName>
        <fullName evidence="1">Uncharacterized protein</fullName>
    </submittedName>
</protein>
<dbReference type="EMBL" id="CAJOBO010015366">
    <property type="protein sequence ID" value="CAF4621383.1"/>
    <property type="molecule type" value="Genomic_DNA"/>
</dbReference>
<feature type="non-terminal residue" evidence="1">
    <location>
        <position position="1"/>
    </location>
</feature>
<dbReference type="AlphaFoldDB" id="A0A821DGE1"/>
<evidence type="ECO:0000313" key="1">
    <source>
        <dbReference type="EMBL" id="CAF4621383.1"/>
    </source>
</evidence>
<reference evidence="1" key="1">
    <citation type="submission" date="2021-02" db="EMBL/GenBank/DDBJ databases">
        <authorList>
            <person name="Nowell W R."/>
        </authorList>
    </citation>
    <scope>NUCLEOTIDE SEQUENCE</scope>
</reference>
<organism evidence="1 2">
    <name type="scientific">Rotaria socialis</name>
    <dbReference type="NCBI Taxonomy" id="392032"/>
    <lineage>
        <taxon>Eukaryota</taxon>
        <taxon>Metazoa</taxon>
        <taxon>Spiralia</taxon>
        <taxon>Gnathifera</taxon>
        <taxon>Rotifera</taxon>
        <taxon>Eurotatoria</taxon>
        <taxon>Bdelloidea</taxon>
        <taxon>Philodinida</taxon>
        <taxon>Philodinidae</taxon>
        <taxon>Rotaria</taxon>
    </lineage>
</organism>
<gene>
    <name evidence="1" type="ORF">HFQ381_LOCUS34381</name>
</gene>
<name>A0A821DGE1_9BILA</name>
<dbReference type="Proteomes" id="UP000663851">
    <property type="component" value="Unassembled WGS sequence"/>
</dbReference>
<sequence length="42" mass="4749">PGKSLDNQNRELFHPLPFADHFLGAFPDWLVKYAQNPPQSVG</sequence>
<evidence type="ECO:0000313" key="2">
    <source>
        <dbReference type="Proteomes" id="UP000663851"/>
    </source>
</evidence>